<keyword evidence="2" id="KW-0808">Transferase</keyword>
<dbReference type="AlphaFoldDB" id="A0A0V8S021"/>
<reference evidence="2 3" key="1">
    <citation type="submission" date="2015-10" db="EMBL/GenBank/DDBJ databases">
        <title>Draft Genome of Actinomyces odontolyticus subsp. actinosynbacter strain XH001.</title>
        <authorList>
            <person name="Mclean J.S."/>
            <person name="He X."/>
        </authorList>
    </citation>
    <scope>NUCLEOTIDE SEQUENCE [LARGE SCALE GENOMIC DNA]</scope>
    <source>
        <strain evidence="2 3">XH001</strain>
    </source>
</reference>
<dbReference type="GO" id="GO:0016747">
    <property type="term" value="F:acyltransferase activity, transferring groups other than amino-acyl groups"/>
    <property type="evidence" value="ECO:0007669"/>
    <property type="project" value="InterPro"/>
</dbReference>
<evidence type="ECO:0000313" key="2">
    <source>
        <dbReference type="EMBL" id="KSW13665.1"/>
    </source>
</evidence>
<organism evidence="2 3">
    <name type="scientific">Schaalia odontolytica</name>
    <dbReference type="NCBI Taxonomy" id="1660"/>
    <lineage>
        <taxon>Bacteria</taxon>
        <taxon>Bacillati</taxon>
        <taxon>Actinomycetota</taxon>
        <taxon>Actinomycetes</taxon>
        <taxon>Actinomycetales</taxon>
        <taxon>Actinomycetaceae</taxon>
        <taxon>Schaalia</taxon>
    </lineage>
</organism>
<dbReference type="InterPro" id="IPR016181">
    <property type="entry name" value="Acyl_CoA_acyltransferase"/>
</dbReference>
<gene>
    <name evidence="2" type="ORF">APY09_00285</name>
</gene>
<dbReference type="SUPFAM" id="SSF55729">
    <property type="entry name" value="Acyl-CoA N-acyltransferases (Nat)"/>
    <property type="match status" value="1"/>
</dbReference>
<evidence type="ECO:0000313" key="3">
    <source>
        <dbReference type="Proteomes" id="UP000054686"/>
    </source>
</evidence>
<dbReference type="EMBL" id="LLVT01000001">
    <property type="protein sequence ID" value="KSW13665.1"/>
    <property type="molecule type" value="Genomic_DNA"/>
</dbReference>
<evidence type="ECO:0000259" key="1">
    <source>
        <dbReference type="Pfam" id="PF00583"/>
    </source>
</evidence>
<dbReference type="OrthoDB" id="3256225at2"/>
<feature type="domain" description="N-acetyltransferase" evidence="1">
    <location>
        <begin position="42"/>
        <end position="163"/>
    </location>
</feature>
<sequence length="195" mass="22402">MTRIITEGFLDYPLHIMLKPYLYQPDRYPQCLAAINRMLASSYQWARHALVVEHEGRVVATALMHDRKVGVVRSFVSGGYELFRYASPRLVADFVDVTDRSDQIAIDNGDFDWYLEVLSVDSSMRGRGVGRWLVSKVLPDFVAKRGGRAYGFVTSTEKNARFYLNGGCELLDRVDVHMREETCPIWAFERRAELL</sequence>
<dbReference type="Pfam" id="PF00583">
    <property type="entry name" value="Acetyltransf_1"/>
    <property type="match status" value="1"/>
</dbReference>
<protein>
    <submittedName>
        <fullName evidence="2">GNAT family acetyltransferase</fullName>
    </submittedName>
</protein>
<dbReference type="Proteomes" id="UP000054686">
    <property type="component" value="Unassembled WGS sequence"/>
</dbReference>
<name>A0A0V8S021_9ACTO</name>
<accession>A0A0V8S021</accession>
<proteinExistence type="predicted"/>
<dbReference type="Gene3D" id="3.40.630.30">
    <property type="match status" value="1"/>
</dbReference>
<dbReference type="InterPro" id="IPR000182">
    <property type="entry name" value="GNAT_dom"/>
</dbReference>
<comment type="caution">
    <text evidence="2">The sequence shown here is derived from an EMBL/GenBank/DDBJ whole genome shotgun (WGS) entry which is preliminary data.</text>
</comment>